<dbReference type="InterPro" id="IPR046357">
    <property type="entry name" value="PPIase_dom_sf"/>
</dbReference>
<keyword evidence="4 7" id="KW-0697">Rotamase</keyword>
<feature type="chain" id="PRO_5028539070" description="Chaperone SurA" evidence="7">
    <location>
        <begin position="24"/>
        <end position="431"/>
    </location>
</feature>
<dbReference type="SUPFAM" id="SSF54534">
    <property type="entry name" value="FKBP-like"/>
    <property type="match status" value="2"/>
</dbReference>
<dbReference type="PANTHER" id="PTHR47637:SF1">
    <property type="entry name" value="CHAPERONE SURA"/>
    <property type="match status" value="1"/>
</dbReference>
<comment type="subcellular location">
    <subcellularLocation>
        <location evidence="7">Periplasm</location>
    </subcellularLocation>
    <text evidence="7">Is capable of associating with the outer membrane.</text>
</comment>
<dbReference type="Pfam" id="PF09312">
    <property type="entry name" value="SurA_N"/>
    <property type="match status" value="1"/>
</dbReference>
<gene>
    <name evidence="7" type="primary">surA</name>
    <name evidence="9" type="ORF">FNU76_12320</name>
</gene>
<dbReference type="GO" id="GO:0003755">
    <property type="term" value="F:peptidyl-prolyl cis-trans isomerase activity"/>
    <property type="evidence" value="ECO:0007669"/>
    <property type="project" value="UniProtKB-UniRule"/>
</dbReference>
<dbReference type="GO" id="GO:0006457">
    <property type="term" value="P:protein folding"/>
    <property type="evidence" value="ECO:0007669"/>
    <property type="project" value="UniProtKB-UniRule"/>
</dbReference>
<dbReference type="InterPro" id="IPR000297">
    <property type="entry name" value="PPIase_PpiC"/>
</dbReference>
<dbReference type="PROSITE" id="PS50198">
    <property type="entry name" value="PPIC_PPIASE_2"/>
    <property type="match status" value="2"/>
</dbReference>
<dbReference type="Pfam" id="PF00639">
    <property type="entry name" value="Rotamase"/>
    <property type="match status" value="2"/>
</dbReference>
<comment type="function">
    <text evidence="7">Chaperone involved in the correct folding and assembly of outer membrane proteins. Recognizes specific patterns of aromatic residues and the orientation of their side chains, which are found more frequently in integral outer membrane proteins. May act in both early periplasmic and late outer membrane-associated steps of protein maturation.</text>
</comment>
<dbReference type="GO" id="GO:0030288">
    <property type="term" value="C:outer membrane-bounded periplasmic space"/>
    <property type="evidence" value="ECO:0007669"/>
    <property type="project" value="InterPro"/>
</dbReference>
<dbReference type="InterPro" id="IPR023034">
    <property type="entry name" value="PPIase_SurA"/>
</dbReference>
<evidence type="ECO:0000256" key="6">
    <source>
        <dbReference type="ARBA" id="ARBA00023235"/>
    </source>
</evidence>
<comment type="domain">
    <text evidence="7">The PPIase activity resides only in the second parvulin domain. The N-terminal region and the C-terminal tail are necessary and sufficient for the chaperone activity of SurA. The PPIase activity is dispensable for SurA to function as a chaperone. The N-terminal region and the C-terminal tail are also required for porin recognition.</text>
</comment>
<dbReference type="GO" id="GO:0050821">
    <property type="term" value="P:protein stabilization"/>
    <property type="evidence" value="ECO:0007669"/>
    <property type="project" value="InterPro"/>
</dbReference>
<dbReference type="InterPro" id="IPR015391">
    <property type="entry name" value="SurA_N"/>
</dbReference>
<dbReference type="SUPFAM" id="SSF109998">
    <property type="entry name" value="Triger factor/SurA peptide-binding domain-like"/>
    <property type="match status" value="1"/>
</dbReference>
<dbReference type="Gene3D" id="3.10.50.40">
    <property type="match status" value="2"/>
</dbReference>
<dbReference type="EMBL" id="CP041730">
    <property type="protein sequence ID" value="QDQ27083.1"/>
    <property type="molecule type" value="Genomic_DNA"/>
</dbReference>
<accession>A0A516SFZ9</accession>
<keyword evidence="3 7" id="KW-0574">Periplasm</keyword>
<sequence length="431" mass="48395" precursor="true">MTAIPARILASLLALSLAHPALAEPVMLDRIVAVVNKSVVSENELNARIKSVSANLARQKVEAPPPDVLRHQVLDRLISERVLSDYASDTGLRIDERQLDQTIERIAEQNKMSVPQFRQALEREGTSYAGFRDQIRQDMLIQRLREREVDGRVFVTDAEIDQYLAANKDQARTEQEYKLAHILIAIPEGSGQDVVNAKQLRAGEAARQLAGGKAFAEVAAGFSDASDALSGGDLGWRSAGRLPPAFLDALDKLSAGQVTKVMRSPAGFHLVKLVEKRQRDGKEIVKQTHARHILVKVNELNSDNDAKTRILELRERIQNGAKFEEQAKLHSEDGSASKGGDLDWLSPGDTVPDFEQAMNALKPGELSQAIRSPYGWHLIEVLERREQDVTKDRERTRVRLELRDRKADEQYEDWARQQRDQAFVEIRLDEK</sequence>
<keyword evidence="10" id="KW-1185">Reference proteome</keyword>
<evidence type="ECO:0000256" key="4">
    <source>
        <dbReference type="ARBA" id="ARBA00023110"/>
    </source>
</evidence>
<keyword evidence="1 7" id="KW-0732">Signal</keyword>
<dbReference type="OrthoDB" id="14196at2"/>
<protein>
    <recommendedName>
        <fullName evidence="7">Chaperone SurA</fullName>
    </recommendedName>
    <alternativeName>
        <fullName evidence="7">Peptidyl-prolyl cis-trans isomerase SurA</fullName>
        <shortName evidence="7">PPIase SurA</shortName>
        <ecNumber evidence="7">5.2.1.8</ecNumber>
    </alternativeName>
    <alternativeName>
        <fullName evidence="7">Rotamase SurA</fullName>
    </alternativeName>
</protein>
<reference evidence="10" key="1">
    <citation type="submission" date="2019-07" db="EMBL/GenBank/DDBJ databases">
        <title>Chitinimonas sp. nov., isolated from Ny-Alesund, arctica soil.</title>
        <authorList>
            <person name="Xu Q."/>
            <person name="Peng F."/>
        </authorList>
    </citation>
    <scope>NUCLEOTIDE SEQUENCE [LARGE SCALE GENOMIC DNA]</scope>
    <source>
        <strain evidence="10">R3-44</strain>
    </source>
</reference>
<evidence type="ECO:0000256" key="7">
    <source>
        <dbReference type="HAMAP-Rule" id="MF_01183"/>
    </source>
</evidence>
<dbReference type="AlphaFoldDB" id="A0A516SFZ9"/>
<evidence type="ECO:0000313" key="9">
    <source>
        <dbReference type="EMBL" id="QDQ27083.1"/>
    </source>
</evidence>
<keyword evidence="2 7" id="KW-0677">Repeat</keyword>
<evidence type="ECO:0000256" key="5">
    <source>
        <dbReference type="ARBA" id="ARBA00023186"/>
    </source>
</evidence>
<feature type="domain" description="PpiC" evidence="8">
    <location>
        <begin position="174"/>
        <end position="275"/>
    </location>
</feature>
<dbReference type="KEGG" id="cari:FNU76_12320"/>
<dbReference type="PANTHER" id="PTHR47637">
    <property type="entry name" value="CHAPERONE SURA"/>
    <property type="match status" value="1"/>
</dbReference>
<evidence type="ECO:0000256" key="3">
    <source>
        <dbReference type="ARBA" id="ARBA00022764"/>
    </source>
</evidence>
<dbReference type="HAMAP" id="MF_01183">
    <property type="entry name" value="Chaperone_SurA"/>
    <property type="match status" value="1"/>
</dbReference>
<dbReference type="InterPro" id="IPR050280">
    <property type="entry name" value="OMP_Chaperone_SurA"/>
</dbReference>
<dbReference type="GO" id="GO:0043165">
    <property type="term" value="P:Gram-negative-bacterium-type cell outer membrane assembly"/>
    <property type="evidence" value="ECO:0007669"/>
    <property type="project" value="InterPro"/>
</dbReference>
<dbReference type="Gene3D" id="1.10.4030.10">
    <property type="entry name" value="Porin chaperone SurA, peptide-binding domain"/>
    <property type="match status" value="1"/>
</dbReference>
<organism evidence="9 10">
    <name type="scientific">Chitinimonas arctica</name>
    <dbReference type="NCBI Taxonomy" id="2594795"/>
    <lineage>
        <taxon>Bacteria</taxon>
        <taxon>Pseudomonadati</taxon>
        <taxon>Pseudomonadota</taxon>
        <taxon>Betaproteobacteria</taxon>
        <taxon>Neisseriales</taxon>
        <taxon>Chitinibacteraceae</taxon>
        <taxon>Chitinimonas</taxon>
    </lineage>
</organism>
<keyword evidence="6 7" id="KW-0413">Isomerase</keyword>
<evidence type="ECO:0000313" key="10">
    <source>
        <dbReference type="Proteomes" id="UP000317550"/>
    </source>
</evidence>
<evidence type="ECO:0000256" key="2">
    <source>
        <dbReference type="ARBA" id="ARBA00022737"/>
    </source>
</evidence>
<dbReference type="GO" id="GO:0042277">
    <property type="term" value="F:peptide binding"/>
    <property type="evidence" value="ECO:0007669"/>
    <property type="project" value="InterPro"/>
</dbReference>
<name>A0A516SFZ9_9NEIS</name>
<feature type="domain" description="PpiC" evidence="8">
    <location>
        <begin position="285"/>
        <end position="383"/>
    </location>
</feature>
<comment type="catalytic activity">
    <reaction evidence="7">
        <text>[protein]-peptidylproline (omega=180) = [protein]-peptidylproline (omega=0)</text>
        <dbReference type="Rhea" id="RHEA:16237"/>
        <dbReference type="Rhea" id="RHEA-COMP:10747"/>
        <dbReference type="Rhea" id="RHEA-COMP:10748"/>
        <dbReference type="ChEBI" id="CHEBI:83833"/>
        <dbReference type="ChEBI" id="CHEBI:83834"/>
        <dbReference type="EC" id="5.2.1.8"/>
    </reaction>
</comment>
<dbReference type="GO" id="GO:0051082">
    <property type="term" value="F:unfolded protein binding"/>
    <property type="evidence" value="ECO:0007669"/>
    <property type="project" value="UniProtKB-UniRule"/>
</dbReference>
<dbReference type="EC" id="5.2.1.8" evidence="7"/>
<evidence type="ECO:0000256" key="1">
    <source>
        <dbReference type="ARBA" id="ARBA00022729"/>
    </source>
</evidence>
<dbReference type="Proteomes" id="UP000317550">
    <property type="component" value="Chromosome"/>
</dbReference>
<feature type="signal peptide" evidence="7">
    <location>
        <begin position="1"/>
        <end position="23"/>
    </location>
</feature>
<dbReference type="InterPro" id="IPR027304">
    <property type="entry name" value="Trigger_fact/SurA_dom_sf"/>
</dbReference>
<proteinExistence type="inferred from homology"/>
<dbReference type="RefSeq" id="WP_144278476.1">
    <property type="nucleotide sequence ID" value="NZ_CP041730.1"/>
</dbReference>
<keyword evidence="5 7" id="KW-0143">Chaperone</keyword>
<evidence type="ECO:0000259" key="8">
    <source>
        <dbReference type="PROSITE" id="PS50198"/>
    </source>
</evidence>